<keyword evidence="3" id="KW-1185">Reference proteome</keyword>
<evidence type="ECO:0000313" key="3">
    <source>
        <dbReference type="Proteomes" id="UP000235672"/>
    </source>
</evidence>
<keyword evidence="1" id="KW-0472">Membrane</keyword>
<proteinExistence type="predicted"/>
<dbReference type="EMBL" id="KZ613466">
    <property type="protein sequence ID" value="PMD27034.1"/>
    <property type="molecule type" value="Genomic_DNA"/>
</dbReference>
<dbReference type="OrthoDB" id="5322539at2759"/>
<dbReference type="PANTHER" id="PTHR35041:SF3">
    <property type="entry name" value="FORMYLMETHIONINE DEFORMYLASE-LIKE PROTEIN"/>
    <property type="match status" value="1"/>
</dbReference>
<evidence type="ECO:0000313" key="2">
    <source>
        <dbReference type="EMBL" id="PMD27034.1"/>
    </source>
</evidence>
<name>A0A2J6QLA2_9HELO</name>
<dbReference type="STRING" id="1745343.A0A2J6QLA2"/>
<feature type="transmembrane region" description="Helical" evidence="1">
    <location>
        <begin position="381"/>
        <end position="405"/>
    </location>
</feature>
<accession>A0A2J6QLA2</accession>
<sequence>IAAVLPPATLSVYPAPYFEDTMANVTKLDIVTIEPSLGINQPNKTAVWVSANGSNNSSEILTGPRTIIQRLSVATAATGEILSISAPFLNSTYQLTFDGPGVECENASPLEAQIINSQIQAQVSAQEATSITHEINYFAFIPVLTPGGNESNLSLPFPGYLVSAILGNRPEQPVNATNELWIAFSTYSNGSSCWNPANWGLQYMVCRLVGFSYTVDFKFENGVQTITGSNHTLGKVRYPQVNGSMTSNLTQFAYSAYMWAFSNQIIGSMGLYAEKLANGSAGSPFSQIQTQIQDTILLGSSDLDVFFDREHLWTGGSPKCNPIGQRQQDIGLARNESLSILIPELSFNTTMTYFSNELLAPWIKTNVKQATIINYYSFHPAALLISYSLANLFTLFAITLGVWAIHKNRVCHDRSFFSILLSTRDYSITSKFGTKGIREVPLSTSVATALLIYQAIGGNLGLRVVT</sequence>
<dbReference type="PANTHER" id="PTHR35041">
    <property type="entry name" value="MEDIATOR OF RNA POLYMERASE II TRANSCRIPTION SUBUNIT 1"/>
    <property type="match status" value="1"/>
</dbReference>
<keyword evidence="1" id="KW-0812">Transmembrane</keyword>
<protein>
    <submittedName>
        <fullName evidence="2">Uncharacterized protein</fullName>
    </submittedName>
</protein>
<feature type="non-terminal residue" evidence="2">
    <location>
        <position position="1"/>
    </location>
</feature>
<dbReference type="Proteomes" id="UP000235672">
    <property type="component" value="Unassembled WGS sequence"/>
</dbReference>
<reference evidence="2 3" key="1">
    <citation type="submission" date="2016-05" db="EMBL/GenBank/DDBJ databases">
        <title>A degradative enzymes factory behind the ericoid mycorrhizal symbiosis.</title>
        <authorList>
            <consortium name="DOE Joint Genome Institute"/>
            <person name="Martino E."/>
            <person name="Morin E."/>
            <person name="Grelet G."/>
            <person name="Kuo A."/>
            <person name="Kohler A."/>
            <person name="Daghino S."/>
            <person name="Barry K."/>
            <person name="Choi C."/>
            <person name="Cichocki N."/>
            <person name="Clum A."/>
            <person name="Copeland A."/>
            <person name="Hainaut M."/>
            <person name="Haridas S."/>
            <person name="Labutti K."/>
            <person name="Lindquist E."/>
            <person name="Lipzen A."/>
            <person name="Khouja H.-R."/>
            <person name="Murat C."/>
            <person name="Ohm R."/>
            <person name="Olson A."/>
            <person name="Spatafora J."/>
            <person name="Veneault-Fourrey C."/>
            <person name="Henrissat B."/>
            <person name="Grigoriev I."/>
            <person name="Martin F."/>
            <person name="Perotto S."/>
        </authorList>
    </citation>
    <scope>NUCLEOTIDE SEQUENCE [LARGE SCALE GENOMIC DNA]</scope>
    <source>
        <strain evidence="2 3">UAMH 7357</strain>
    </source>
</reference>
<gene>
    <name evidence="2" type="ORF">NA56DRAFT_725856</name>
</gene>
<keyword evidence="1" id="KW-1133">Transmembrane helix</keyword>
<organism evidence="2 3">
    <name type="scientific">Hyaloscypha hepaticicola</name>
    <dbReference type="NCBI Taxonomy" id="2082293"/>
    <lineage>
        <taxon>Eukaryota</taxon>
        <taxon>Fungi</taxon>
        <taxon>Dikarya</taxon>
        <taxon>Ascomycota</taxon>
        <taxon>Pezizomycotina</taxon>
        <taxon>Leotiomycetes</taxon>
        <taxon>Helotiales</taxon>
        <taxon>Hyaloscyphaceae</taxon>
        <taxon>Hyaloscypha</taxon>
    </lineage>
</organism>
<evidence type="ECO:0000256" key="1">
    <source>
        <dbReference type="SAM" id="Phobius"/>
    </source>
</evidence>
<dbReference type="AlphaFoldDB" id="A0A2J6QLA2"/>